<dbReference type="NCBIfam" id="TIGR00482">
    <property type="entry name" value="nicotinate (nicotinamide) nucleotide adenylyltransferase"/>
    <property type="match status" value="1"/>
</dbReference>
<evidence type="ECO:0000313" key="14">
    <source>
        <dbReference type="Proteomes" id="UP001139333"/>
    </source>
</evidence>
<dbReference type="PANTHER" id="PTHR39321">
    <property type="entry name" value="NICOTINATE-NUCLEOTIDE ADENYLYLTRANSFERASE-RELATED"/>
    <property type="match status" value="1"/>
</dbReference>
<comment type="caution">
    <text evidence="13">The sequence shown here is derived from an EMBL/GenBank/DDBJ whole genome shotgun (WGS) entry which is preliminary data.</text>
</comment>
<keyword evidence="7 11" id="KW-0547">Nucleotide-binding</keyword>
<evidence type="ECO:0000256" key="3">
    <source>
        <dbReference type="ARBA" id="ARBA00009014"/>
    </source>
</evidence>
<dbReference type="HAMAP" id="MF_00244">
    <property type="entry name" value="NaMN_adenylyltr"/>
    <property type="match status" value="1"/>
</dbReference>
<evidence type="ECO:0000259" key="12">
    <source>
        <dbReference type="Pfam" id="PF01467"/>
    </source>
</evidence>
<dbReference type="NCBIfam" id="TIGR00125">
    <property type="entry name" value="cyt_tran_rel"/>
    <property type="match status" value="1"/>
</dbReference>
<feature type="domain" description="Cytidyltransferase-like" evidence="12">
    <location>
        <begin position="5"/>
        <end position="187"/>
    </location>
</feature>
<evidence type="ECO:0000256" key="4">
    <source>
        <dbReference type="ARBA" id="ARBA00022642"/>
    </source>
</evidence>
<dbReference type="GO" id="GO:0004515">
    <property type="term" value="F:nicotinate-nucleotide adenylyltransferase activity"/>
    <property type="evidence" value="ECO:0007669"/>
    <property type="project" value="UniProtKB-UniRule"/>
</dbReference>
<evidence type="ECO:0000256" key="10">
    <source>
        <dbReference type="ARBA" id="ARBA00048721"/>
    </source>
</evidence>
<keyword evidence="9 11" id="KW-0520">NAD</keyword>
<organism evidence="13 14">
    <name type="scientific">Shewanella gaetbuli</name>
    <dbReference type="NCBI Taxonomy" id="220752"/>
    <lineage>
        <taxon>Bacteria</taxon>
        <taxon>Pseudomonadati</taxon>
        <taxon>Pseudomonadota</taxon>
        <taxon>Gammaproteobacteria</taxon>
        <taxon>Alteromonadales</taxon>
        <taxon>Shewanellaceae</taxon>
        <taxon>Shewanella</taxon>
    </lineage>
</organism>
<evidence type="ECO:0000256" key="6">
    <source>
        <dbReference type="ARBA" id="ARBA00022695"/>
    </source>
</evidence>
<accession>A0A9X1ZM36</accession>
<dbReference type="SUPFAM" id="SSF52374">
    <property type="entry name" value="Nucleotidylyl transferase"/>
    <property type="match status" value="1"/>
</dbReference>
<dbReference type="AlphaFoldDB" id="A0A9X1ZM36"/>
<keyword evidence="8 11" id="KW-0067">ATP-binding</keyword>
<evidence type="ECO:0000313" key="13">
    <source>
        <dbReference type="EMBL" id="MCL1142015.1"/>
    </source>
</evidence>
<sequence length="214" mass="24862">MRIAILGGTFDPIHLGHIKPALEVKHQLELDQVWLMPNNIPPHKQRTNVDTQHRLTMVEQVCQQYSQLQLCDIELTCDTPSYTAKTLALLSQRYPQHQFYFIMGMDSFIQLQSWYQYQEIFTQCHIILCQRPGWTLANSSPMHALLNQYGINAKEFLNTLSTQPQCGRVITVDINLQDISSTDIRQRLLQQQDTSHLLAPCTAKYIQQHHLYLD</sequence>
<dbReference type="RefSeq" id="WP_248994687.1">
    <property type="nucleotide sequence ID" value="NZ_JAKIKP010000002.1"/>
</dbReference>
<dbReference type="EC" id="2.7.7.18" evidence="11"/>
<keyword evidence="5 11" id="KW-0808">Transferase</keyword>
<gene>
    <name evidence="11 13" type="primary">nadD</name>
    <name evidence="13" type="ORF">L2672_04820</name>
</gene>
<evidence type="ECO:0000256" key="5">
    <source>
        <dbReference type="ARBA" id="ARBA00022679"/>
    </source>
</evidence>
<protein>
    <recommendedName>
        <fullName evidence="11">Probable nicotinate-nucleotide adenylyltransferase</fullName>
        <ecNumber evidence="11">2.7.7.18</ecNumber>
    </recommendedName>
    <alternativeName>
        <fullName evidence="11">Deamido-NAD(+) diphosphorylase</fullName>
    </alternativeName>
    <alternativeName>
        <fullName evidence="11">Deamido-NAD(+) pyrophosphorylase</fullName>
    </alternativeName>
    <alternativeName>
        <fullName evidence="11">Nicotinate mononucleotide adenylyltransferase</fullName>
        <shortName evidence="11">NaMN adenylyltransferase</shortName>
    </alternativeName>
</protein>
<dbReference type="Gene3D" id="3.40.50.620">
    <property type="entry name" value="HUPs"/>
    <property type="match status" value="1"/>
</dbReference>
<evidence type="ECO:0000256" key="11">
    <source>
        <dbReference type="HAMAP-Rule" id="MF_00244"/>
    </source>
</evidence>
<keyword evidence="14" id="KW-1185">Reference proteome</keyword>
<dbReference type="NCBIfam" id="NF000839">
    <property type="entry name" value="PRK00071.1-1"/>
    <property type="match status" value="1"/>
</dbReference>
<proteinExistence type="inferred from homology"/>
<dbReference type="CDD" id="cd02165">
    <property type="entry name" value="NMNAT"/>
    <property type="match status" value="1"/>
</dbReference>
<keyword evidence="6 11" id="KW-0548">Nucleotidyltransferase</keyword>
<comment type="catalytic activity">
    <reaction evidence="10 11">
        <text>nicotinate beta-D-ribonucleotide + ATP + H(+) = deamido-NAD(+) + diphosphate</text>
        <dbReference type="Rhea" id="RHEA:22860"/>
        <dbReference type="ChEBI" id="CHEBI:15378"/>
        <dbReference type="ChEBI" id="CHEBI:30616"/>
        <dbReference type="ChEBI" id="CHEBI:33019"/>
        <dbReference type="ChEBI" id="CHEBI:57502"/>
        <dbReference type="ChEBI" id="CHEBI:58437"/>
        <dbReference type="EC" id="2.7.7.18"/>
    </reaction>
</comment>
<evidence type="ECO:0000256" key="2">
    <source>
        <dbReference type="ARBA" id="ARBA00005019"/>
    </source>
</evidence>
<dbReference type="InterPro" id="IPR014729">
    <property type="entry name" value="Rossmann-like_a/b/a_fold"/>
</dbReference>
<dbReference type="InterPro" id="IPR005248">
    <property type="entry name" value="NadD/NMNAT"/>
</dbReference>
<dbReference type="Pfam" id="PF01467">
    <property type="entry name" value="CTP_transf_like"/>
    <property type="match status" value="1"/>
</dbReference>
<name>A0A9X1ZM36_9GAMM</name>
<dbReference type="GO" id="GO:0005524">
    <property type="term" value="F:ATP binding"/>
    <property type="evidence" value="ECO:0007669"/>
    <property type="project" value="UniProtKB-KW"/>
</dbReference>
<dbReference type="EMBL" id="JAKIKP010000002">
    <property type="protein sequence ID" value="MCL1142015.1"/>
    <property type="molecule type" value="Genomic_DNA"/>
</dbReference>
<dbReference type="InterPro" id="IPR004821">
    <property type="entry name" value="Cyt_trans-like"/>
</dbReference>
<dbReference type="Proteomes" id="UP001139333">
    <property type="component" value="Unassembled WGS sequence"/>
</dbReference>
<comment type="function">
    <text evidence="1 11">Catalyzes the reversible adenylation of nicotinate mononucleotide (NaMN) to nicotinic acid adenine dinucleotide (NaAD).</text>
</comment>
<evidence type="ECO:0000256" key="9">
    <source>
        <dbReference type="ARBA" id="ARBA00023027"/>
    </source>
</evidence>
<reference evidence="13" key="1">
    <citation type="submission" date="2022-01" db="EMBL/GenBank/DDBJ databases">
        <title>Whole genome-based taxonomy of the Shewanellaceae.</title>
        <authorList>
            <person name="Martin-Rodriguez A.J."/>
        </authorList>
    </citation>
    <scope>NUCLEOTIDE SEQUENCE</scope>
    <source>
        <strain evidence="13">DSM 16422</strain>
    </source>
</reference>
<comment type="similarity">
    <text evidence="3 11">Belongs to the NadD family.</text>
</comment>
<comment type="pathway">
    <text evidence="2 11">Cofactor biosynthesis; NAD(+) biosynthesis; deamido-NAD(+) from nicotinate D-ribonucleotide: step 1/1.</text>
</comment>
<evidence type="ECO:0000256" key="7">
    <source>
        <dbReference type="ARBA" id="ARBA00022741"/>
    </source>
</evidence>
<dbReference type="NCBIfam" id="NF000840">
    <property type="entry name" value="PRK00071.1-3"/>
    <property type="match status" value="1"/>
</dbReference>
<dbReference type="GO" id="GO:0009435">
    <property type="term" value="P:NAD+ biosynthetic process"/>
    <property type="evidence" value="ECO:0007669"/>
    <property type="project" value="UniProtKB-UniRule"/>
</dbReference>
<evidence type="ECO:0000256" key="8">
    <source>
        <dbReference type="ARBA" id="ARBA00022840"/>
    </source>
</evidence>
<evidence type="ECO:0000256" key="1">
    <source>
        <dbReference type="ARBA" id="ARBA00002324"/>
    </source>
</evidence>
<dbReference type="PANTHER" id="PTHR39321:SF3">
    <property type="entry name" value="PHOSPHOPANTETHEINE ADENYLYLTRANSFERASE"/>
    <property type="match status" value="1"/>
</dbReference>
<keyword evidence="4 11" id="KW-0662">Pyridine nucleotide biosynthesis</keyword>